<proteinExistence type="predicted"/>
<protein>
    <recommendedName>
        <fullName evidence="1">PDZ domain-containing protein</fullName>
    </recommendedName>
</protein>
<dbReference type="AlphaFoldDB" id="B9S6M7"/>
<organism evidence="2 3">
    <name type="scientific">Ricinus communis</name>
    <name type="common">Castor bean</name>
    <dbReference type="NCBI Taxonomy" id="3988"/>
    <lineage>
        <taxon>Eukaryota</taxon>
        <taxon>Viridiplantae</taxon>
        <taxon>Streptophyta</taxon>
        <taxon>Embryophyta</taxon>
        <taxon>Tracheophyta</taxon>
        <taxon>Spermatophyta</taxon>
        <taxon>Magnoliopsida</taxon>
        <taxon>eudicotyledons</taxon>
        <taxon>Gunneridae</taxon>
        <taxon>Pentapetalae</taxon>
        <taxon>rosids</taxon>
        <taxon>fabids</taxon>
        <taxon>Malpighiales</taxon>
        <taxon>Euphorbiaceae</taxon>
        <taxon>Acalyphoideae</taxon>
        <taxon>Acalypheae</taxon>
        <taxon>Ricinus</taxon>
    </lineage>
</organism>
<dbReference type="InParanoid" id="B9S6M7"/>
<dbReference type="EMBL" id="EQ973881">
    <property type="protein sequence ID" value="EEF40753.1"/>
    <property type="molecule type" value="Genomic_DNA"/>
</dbReference>
<dbReference type="Pfam" id="PF13365">
    <property type="entry name" value="Trypsin_2"/>
    <property type="match status" value="1"/>
</dbReference>
<dbReference type="eggNOG" id="KOG1320">
    <property type="taxonomic scope" value="Eukaryota"/>
</dbReference>
<dbReference type="Gene3D" id="2.40.10.10">
    <property type="entry name" value="Trypsin-like serine proteases"/>
    <property type="match status" value="2"/>
</dbReference>
<dbReference type="SUPFAM" id="SSF50156">
    <property type="entry name" value="PDZ domain-like"/>
    <property type="match status" value="1"/>
</dbReference>
<name>B9S6M7_RICCO</name>
<dbReference type="InterPro" id="IPR041489">
    <property type="entry name" value="PDZ_6"/>
</dbReference>
<dbReference type="PANTHER" id="PTHR47389">
    <property type="entry name" value="OS09G0436400 PROTEIN"/>
    <property type="match status" value="1"/>
</dbReference>
<dbReference type="Proteomes" id="UP000008311">
    <property type="component" value="Unassembled WGS sequence"/>
</dbReference>
<dbReference type="Gene3D" id="2.30.42.10">
    <property type="match status" value="1"/>
</dbReference>
<dbReference type="PANTHER" id="PTHR47389:SF4">
    <property type="entry name" value="OS09G0436400 PROTEIN"/>
    <property type="match status" value="1"/>
</dbReference>
<gene>
    <name evidence="2" type="ORF">RCOM_1110920</name>
</gene>
<feature type="domain" description="PDZ" evidence="1">
    <location>
        <begin position="301"/>
        <end position="388"/>
    </location>
</feature>
<accession>B9S6M7</accession>
<dbReference type="SMART" id="SM00228">
    <property type="entry name" value="PDZ"/>
    <property type="match status" value="1"/>
</dbReference>
<dbReference type="InterPro" id="IPR001478">
    <property type="entry name" value="PDZ"/>
</dbReference>
<dbReference type="InterPro" id="IPR043504">
    <property type="entry name" value="Peptidase_S1_PA_chymotrypsin"/>
</dbReference>
<reference evidence="3" key="1">
    <citation type="journal article" date="2010" name="Nat. Biotechnol.">
        <title>Draft genome sequence of the oilseed species Ricinus communis.</title>
        <authorList>
            <person name="Chan A.P."/>
            <person name="Crabtree J."/>
            <person name="Zhao Q."/>
            <person name="Lorenzi H."/>
            <person name="Orvis J."/>
            <person name="Puiu D."/>
            <person name="Melake-Berhan A."/>
            <person name="Jones K.M."/>
            <person name="Redman J."/>
            <person name="Chen G."/>
            <person name="Cahoon E.B."/>
            <person name="Gedil M."/>
            <person name="Stanke M."/>
            <person name="Haas B.J."/>
            <person name="Wortman J.R."/>
            <person name="Fraser-Liggett C.M."/>
            <person name="Ravel J."/>
            <person name="Rabinowicz P.D."/>
        </authorList>
    </citation>
    <scope>NUCLEOTIDE SEQUENCE [LARGE SCALE GENOMIC DNA]</scope>
    <source>
        <strain evidence="3">cv. Hale</strain>
    </source>
</reference>
<dbReference type="InterPro" id="IPR009003">
    <property type="entry name" value="Peptidase_S1_PA"/>
</dbReference>
<dbReference type="InterPro" id="IPR036034">
    <property type="entry name" value="PDZ_sf"/>
</dbReference>
<dbReference type="Pfam" id="PF17820">
    <property type="entry name" value="PDZ_6"/>
    <property type="match status" value="1"/>
</dbReference>
<sequence>MSGKLGNLGEKGLGVDRVIMHIESKKRDLPDPWYRDIREASCTADDMNYIMNYAMKQPKFSRFFENLDLDIYTKRAALRASVSVVSLISYSGGDEIFQGSGTVIESDDTGGIILTSADLIRSPLSGNSIADAIKVVVHLSDDVLLDGQIVAFDFHYNIVVVKIQTKAPLTIACLRHLDDSITVDPSEVVQDKPFQLRPHSNSYNLIPGDRVIALGRYFVKPHALMAAPGEFSINQCEYQCKELFRANCSITRCGVGGPLINRYGEVIGICFYDCCHTPFLPVNLASKWWNRYKKYGETRRPWLAMELTNLYAVRLDILEKIIQKFPNTFKGVMVEEVIPGSSAHSAGIRPNDVIVQFGGKTILSFLELLEVMWDKVGDPVELVVLRASDGVRLHFSMVVDEATPEKFYRRVAFMQLLWEVIVWDFPFLHRPPLI</sequence>
<evidence type="ECO:0000313" key="3">
    <source>
        <dbReference type="Proteomes" id="UP000008311"/>
    </source>
</evidence>
<keyword evidence="3" id="KW-1185">Reference proteome</keyword>
<dbReference type="SUPFAM" id="SSF50494">
    <property type="entry name" value="Trypsin-like serine proteases"/>
    <property type="match status" value="1"/>
</dbReference>
<evidence type="ECO:0000259" key="1">
    <source>
        <dbReference type="SMART" id="SM00228"/>
    </source>
</evidence>
<evidence type="ECO:0000313" key="2">
    <source>
        <dbReference type="EMBL" id="EEF40753.1"/>
    </source>
</evidence>
<dbReference type="STRING" id="3988.B9S6M7"/>